<name>A0A0L0NU91_CANAR</name>
<evidence type="ECO:0000313" key="2">
    <source>
        <dbReference type="EMBL" id="KND97746.1"/>
    </source>
</evidence>
<dbReference type="VEuPathDB" id="FungiDB:QG37_06156"/>
<accession>A0A0L0NU91</accession>
<sequence length="120" mass="12791">MKFSKAFVSGLVATTAVSASPIDSTELAKRENVDVLLGRVETLLGTVVKDVSTILSHAGVNQTAVFEPIFSSLNLEKREENVARFNAGEIPTVLGDIAQLVTDILKDVGLITADGLKVFF</sequence>
<comment type="caution">
    <text evidence="2">The sequence shown here is derived from an EMBL/GenBank/DDBJ whole genome shotgun (WGS) entry which is preliminary data.</text>
</comment>
<dbReference type="VEuPathDB" id="FungiDB:CJJ07_002402"/>
<evidence type="ECO:0000313" key="3">
    <source>
        <dbReference type="Proteomes" id="UP000037122"/>
    </source>
</evidence>
<evidence type="ECO:0000256" key="1">
    <source>
        <dbReference type="SAM" id="SignalP"/>
    </source>
</evidence>
<protein>
    <submittedName>
        <fullName evidence="2">Uncharacterized protein</fullName>
    </submittedName>
</protein>
<keyword evidence="1" id="KW-0732">Signal</keyword>
<dbReference type="EMBL" id="LGST01000041">
    <property type="protein sequence ID" value="KND97746.1"/>
    <property type="molecule type" value="Genomic_DNA"/>
</dbReference>
<dbReference type="AlphaFoldDB" id="A0A0L0NU91"/>
<gene>
    <name evidence="2" type="ORF">QG37_06156</name>
</gene>
<feature type="chain" id="PRO_5005545326" evidence="1">
    <location>
        <begin position="20"/>
        <end position="120"/>
    </location>
</feature>
<dbReference type="VEuPathDB" id="FungiDB:CJI97_002052"/>
<dbReference type="VEuPathDB" id="FungiDB:CJJ09_005598"/>
<organism evidence="2 3">
    <name type="scientific">Candidozyma auris</name>
    <name type="common">Yeast</name>
    <name type="synonym">Candida auris</name>
    <dbReference type="NCBI Taxonomy" id="498019"/>
    <lineage>
        <taxon>Eukaryota</taxon>
        <taxon>Fungi</taxon>
        <taxon>Dikarya</taxon>
        <taxon>Ascomycota</taxon>
        <taxon>Saccharomycotina</taxon>
        <taxon>Pichiomycetes</taxon>
        <taxon>Metschnikowiaceae</taxon>
        <taxon>Candidozyma</taxon>
    </lineage>
</organism>
<dbReference type="VEuPathDB" id="FungiDB:B9J08_002507"/>
<proteinExistence type="predicted"/>
<feature type="signal peptide" evidence="1">
    <location>
        <begin position="1"/>
        <end position="19"/>
    </location>
</feature>
<dbReference type="Proteomes" id="UP000037122">
    <property type="component" value="Unassembled WGS sequence"/>
</dbReference>
<dbReference type="VEuPathDB" id="FungiDB:CJI96_0005060"/>
<reference evidence="3" key="1">
    <citation type="journal article" date="2015" name="BMC Genomics">
        <title>Draft genome of a commonly misdiagnosed multidrug resistant pathogen Candida auris.</title>
        <authorList>
            <person name="Chatterjee S."/>
            <person name="Alampalli S.V."/>
            <person name="Nageshan R.K."/>
            <person name="Chettiar S.T."/>
            <person name="Joshi S."/>
            <person name="Tatu U.S."/>
        </authorList>
    </citation>
    <scope>NUCLEOTIDE SEQUENCE [LARGE SCALE GENOMIC DNA]</scope>
    <source>
        <strain evidence="3">6684</strain>
    </source>
</reference>